<accession>A0ABP8N0Q2</accession>
<evidence type="ECO:0000313" key="2">
    <source>
        <dbReference type="Proteomes" id="UP001501175"/>
    </source>
</evidence>
<dbReference type="Proteomes" id="UP001501175">
    <property type="component" value="Unassembled WGS sequence"/>
</dbReference>
<comment type="caution">
    <text evidence="1">The sequence shown here is derived from an EMBL/GenBank/DDBJ whole genome shotgun (WGS) entry which is preliminary data.</text>
</comment>
<reference evidence="2" key="1">
    <citation type="journal article" date="2019" name="Int. J. Syst. Evol. Microbiol.">
        <title>The Global Catalogue of Microorganisms (GCM) 10K type strain sequencing project: providing services to taxonomists for standard genome sequencing and annotation.</title>
        <authorList>
            <consortium name="The Broad Institute Genomics Platform"/>
            <consortium name="The Broad Institute Genome Sequencing Center for Infectious Disease"/>
            <person name="Wu L."/>
            <person name="Ma J."/>
        </authorList>
    </citation>
    <scope>NUCLEOTIDE SEQUENCE [LARGE SCALE GENOMIC DNA]</scope>
    <source>
        <strain evidence="2">JCM 17927</strain>
    </source>
</reference>
<dbReference type="RefSeq" id="WP_345244965.1">
    <property type="nucleotide sequence ID" value="NZ_BAABHD010000031.1"/>
</dbReference>
<protein>
    <submittedName>
        <fullName evidence="1">Uncharacterized protein</fullName>
    </submittedName>
</protein>
<dbReference type="EMBL" id="BAABHD010000031">
    <property type="protein sequence ID" value="GAA4459330.1"/>
    <property type="molecule type" value="Genomic_DNA"/>
</dbReference>
<gene>
    <name evidence="1" type="ORF">GCM10023189_32880</name>
</gene>
<name>A0ABP8N0Q2_9BACT</name>
<organism evidence="1 2">
    <name type="scientific">Nibrella saemangeumensis</name>
    <dbReference type="NCBI Taxonomy" id="1084526"/>
    <lineage>
        <taxon>Bacteria</taxon>
        <taxon>Pseudomonadati</taxon>
        <taxon>Bacteroidota</taxon>
        <taxon>Cytophagia</taxon>
        <taxon>Cytophagales</taxon>
        <taxon>Spirosomataceae</taxon>
        <taxon>Nibrella</taxon>
    </lineage>
</organism>
<keyword evidence="2" id="KW-1185">Reference proteome</keyword>
<sequence>MGKYFTKATCVYLDQFAVSKICDDYDEKYEPWTTIGNLLKEGVQKGKIVCPYSVEHAIETSVKHEHNALNQDINFVKLTRNLKIRNEVDSTARHIMAMVRNKRPDFNTYFQRFSGIVMDDKWKRTKFQEQRNTLQAMTQDMFQTVNVLRGASTLRPGAEMRKVVFDLVKRGYENDLLERFFHLSTFCLFNSREVTLAGITIPYWADVLFHRLVTQYRMTQDEARRGKRIVIEQGLAAFPAIFIRANLEASMTCNSKKETVNDQIDILRLAGALPAVDILLTDGGKANDLRDARLDKHFCVDVFSSKQSDLKNFQNRIESLL</sequence>
<evidence type="ECO:0000313" key="1">
    <source>
        <dbReference type="EMBL" id="GAA4459330.1"/>
    </source>
</evidence>
<proteinExistence type="predicted"/>